<dbReference type="Gene3D" id="3.30.70.100">
    <property type="match status" value="1"/>
</dbReference>
<dbReference type="SUPFAM" id="SSF55008">
    <property type="entry name" value="HMA, heavy metal-associated domain"/>
    <property type="match status" value="1"/>
</dbReference>
<keyword evidence="2" id="KW-0732">Signal</keyword>
<dbReference type="FunFam" id="3.30.70.100:FF:000001">
    <property type="entry name" value="ATPase copper transporting beta"/>
    <property type="match status" value="1"/>
</dbReference>
<gene>
    <name evidence="4" type="primary">merP</name>
    <name evidence="4" type="ORF">AGR3A_pa70038</name>
</gene>
<sequence length="112" mass="11394">MKYLSKHLVAAAALGLSGTIMLPLALPASAQSASETVTVKELTQTFAIENMYCALCPVTVRKAMEGVAGVKSVKVDFEAKTATVAYDPSTATVAAIAAASTNVGYPAKAIGS</sequence>
<dbReference type="EMBL" id="FBWK01000071">
    <property type="protein sequence ID" value="CUX65198.1"/>
    <property type="molecule type" value="Genomic_DNA"/>
</dbReference>
<dbReference type="STRING" id="1183432.AGR3A_pa70038"/>
<dbReference type="PROSITE" id="PS50846">
    <property type="entry name" value="HMA_2"/>
    <property type="match status" value="1"/>
</dbReference>
<keyword evidence="1" id="KW-0479">Metal-binding</keyword>
<proteinExistence type="predicted"/>
<dbReference type="CDD" id="cd00371">
    <property type="entry name" value="HMA"/>
    <property type="match status" value="1"/>
</dbReference>
<keyword evidence="5" id="KW-1185">Reference proteome</keyword>
<feature type="chain" id="PRO_5010525047" evidence="2">
    <location>
        <begin position="31"/>
        <end position="112"/>
    </location>
</feature>
<organism evidence="4 5">
    <name type="scientific">Agrobacterium tomkonis CFBP 6623</name>
    <dbReference type="NCBI Taxonomy" id="1183432"/>
    <lineage>
        <taxon>Bacteria</taxon>
        <taxon>Pseudomonadati</taxon>
        <taxon>Pseudomonadota</taxon>
        <taxon>Alphaproteobacteria</taxon>
        <taxon>Hyphomicrobiales</taxon>
        <taxon>Rhizobiaceae</taxon>
        <taxon>Rhizobium/Agrobacterium group</taxon>
        <taxon>Agrobacterium</taxon>
        <taxon>Agrobacterium tumefaciens complex</taxon>
    </lineage>
</organism>
<dbReference type="Pfam" id="PF00403">
    <property type="entry name" value="HMA"/>
    <property type="match status" value="1"/>
</dbReference>
<dbReference type="GO" id="GO:0046872">
    <property type="term" value="F:metal ion binding"/>
    <property type="evidence" value="ECO:0007669"/>
    <property type="project" value="UniProtKB-KW"/>
</dbReference>
<evidence type="ECO:0000256" key="2">
    <source>
        <dbReference type="SAM" id="SignalP"/>
    </source>
</evidence>
<evidence type="ECO:0000313" key="5">
    <source>
        <dbReference type="Proteomes" id="UP000191988"/>
    </source>
</evidence>
<dbReference type="AlphaFoldDB" id="A0A1S7SA42"/>
<evidence type="ECO:0000259" key="3">
    <source>
        <dbReference type="PROSITE" id="PS50846"/>
    </source>
</evidence>
<evidence type="ECO:0000256" key="1">
    <source>
        <dbReference type="ARBA" id="ARBA00022723"/>
    </source>
</evidence>
<feature type="domain" description="HMA" evidence="3">
    <location>
        <begin position="42"/>
        <end position="108"/>
    </location>
</feature>
<evidence type="ECO:0000313" key="4">
    <source>
        <dbReference type="EMBL" id="CUX65198.1"/>
    </source>
</evidence>
<dbReference type="Proteomes" id="UP000191988">
    <property type="component" value="Unassembled WGS sequence"/>
</dbReference>
<protein>
    <submittedName>
        <fullName evidence="4">Heavy metal transport/detoxification protein</fullName>
    </submittedName>
</protein>
<accession>A0A1S7SA42</accession>
<name>A0A1S7SA42_9HYPH</name>
<dbReference type="InterPro" id="IPR036163">
    <property type="entry name" value="HMA_dom_sf"/>
</dbReference>
<dbReference type="InterPro" id="IPR006121">
    <property type="entry name" value="HMA_dom"/>
</dbReference>
<feature type="signal peptide" evidence="2">
    <location>
        <begin position="1"/>
        <end position="30"/>
    </location>
</feature>
<dbReference type="RefSeq" id="WP_225246255.1">
    <property type="nucleotide sequence ID" value="NZ_LT009725.1"/>
</dbReference>
<reference evidence="5" key="1">
    <citation type="submission" date="2016-01" db="EMBL/GenBank/DDBJ databases">
        <authorList>
            <person name="Regsiter A."/>
            <person name="william w."/>
        </authorList>
    </citation>
    <scope>NUCLEOTIDE SEQUENCE [LARGE SCALE GENOMIC DNA]</scope>
    <source>
        <strain evidence="5">CFBP 6623</strain>
    </source>
</reference>